<evidence type="ECO:0000313" key="8">
    <source>
        <dbReference type="EMBL" id="KAG7095094.1"/>
    </source>
</evidence>
<evidence type="ECO:0000256" key="1">
    <source>
        <dbReference type="ARBA" id="ARBA00004141"/>
    </source>
</evidence>
<keyword evidence="9" id="KW-1185">Reference proteome</keyword>
<dbReference type="RefSeq" id="XP_043011564.1">
    <property type="nucleotide sequence ID" value="XM_043150476.1"/>
</dbReference>
<gene>
    <name evidence="8" type="ORF">E1B28_005881</name>
</gene>
<dbReference type="PANTHER" id="PTHR45649">
    <property type="entry name" value="AMINO-ACID PERMEASE BAT1"/>
    <property type="match status" value="1"/>
</dbReference>
<evidence type="ECO:0000256" key="5">
    <source>
        <dbReference type="ARBA" id="ARBA00023136"/>
    </source>
</evidence>
<dbReference type="PANTHER" id="PTHR45649:SF6">
    <property type="entry name" value="GABA-SPECIFIC PERMEASE"/>
    <property type="match status" value="1"/>
</dbReference>
<dbReference type="KEGG" id="more:E1B28_005881"/>
<dbReference type="Gene3D" id="1.20.1740.10">
    <property type="entry name" value="Amino acid/polyamine transporter I"/>
    <property type="match status" value="1"/>
</dbReference>
<accession>A0A9P7S440</accession>
<evidence type="ECO:0008006" key="10">
    <source>
        <dbReference type="Google" id="ProtNLM"/>
    </source>
</evidence>
<dbReference type="EMBL" id="CM032183">
    <property type="protein sequence ID" value="KAG7095094.1"/>
    <property type="molecule type" value="Genomic_DNA"/>
</dbReference>
<comment type="caution">
    <text evidence="8">The sequence shown here is derived from an EMBL/GenBank/DDBJ whole genome shotgun (WGS) entry which is preliminary data.</text>
</comment>
<feature type="chain" id="PRO_5040120456" description="Amino acid transporter" evidence="7">
    <location>
        <begin position="26"/>
        <end position="338"/>
    </location>
</feature>
<dbReference type="GO" id="GO:0016020">
    <property type="term" value="C:membrane"/>
    <property type="evidence" value="ECO:0007669"/>
    <property type="project" value="UniProtKB-SubCell"/>
</dbReference>
<evidence type="ECO:0000256" key="3">
    <source>
        <dbReference type="ARBA" id="ARBA00022692"/>
    </source>
</evidence>
<keyword evidence="5 6" id="KW-0472">Membrane</keyword>
<feature type="transmembrane region" description="Helical" evidence="6">
    <location>
        <begin position="191"/>
        <end position="216"/>
    </location>
</feature>
<dbReference type="Proteomes" id="UP001049176">
    <property type="component" value="Chromosome 3"/>
</dbReference>
<keyword evidence="7" id="KW-0732">Signal</keyword>
<feature type="transmembrane region" description="Helical" evidence="6">
    <location>
        <begin position="254"/>
        <end position="273"/>
    </location>
</feature>
<feature type="transmembrane region" description="Helical" evidence="6">
    <location>
        <begin position="91"/>
        <end position="109"/>
    </location>
</feature>
<feature type="transmembrane region" description="Helical" evidence="6">
    <location>
        <begin position="121"/>
        <end position="140"/>
    </location>
</feature>
<keyword evidence="3 6" id="KW-0812">Transmembrane</keyword>
<dbReference type="InterPro" id="IPR002293">
    <property type="entry name" value="AA/rel_permease1"/>
</dbReference>
<dbReference type="PIRSF" id="PIRSF006060">
    <property type="entry name" value="AA_transporter"/>
    <property type="match status" value="1"/>
</dbReference>
<keyword evidence="2" id="KW-0813">Transport</keyword>
<evidence type="ECO:0000256" key="6">
    <source>
        <dbReference type="SAM" id="Phobius"/>
    </source>
</evidence>
<dbReference type="Pfam" id="PF13520">
    <property type="entry name" value="AA_permease_2"/>
    <property type="match status" value="1"/>
</dbReference>
<feature type="signal peptide" evidence="7">
    <location>
        <begin position="1"/>
        <end position="25"/>
    </location>
</feature>
<reference evidence="8" key="1">
    <citation type="journal article" date="2021" name="Genome Biol. Evol.">
        <title>The assembled and annotated genome of the fairy-ring fungus Marasmius oreades.</title>
        <authorList>
            <person name="Hiltunen M."/>
            <person name="Ament-Velasquez S.L."/>
            <person name="Johannesson H."/>
        </authorList>
    </citation>
    <scope>NUCLEOTIDE SEQUENCE</scope>
    <source>
        <strain evidence="8">03SP1</strain>
    </source>
</reference>
<name>A0A9P7S440_9AGAR</name>
<dbReference type="GeneID" id="66074957"/>
<dbReference type="AlphaFoldDB" id="A0A9P7S440"/>
<keyword evidence="4 6" id="KW-1133">Transmembrane helix</keyword>
<evidence type="ECO:0000313" key="9">
    <source>
        <dbReference type="Proteomes" id="UP001049176"/>
    </source>
</evidence>
<evidence type="ECO:0000256" key="2">
    <source>
        <dbReference type="ARBA" id="ARBA00022448"/>
    </source>
</evidence>
<proteinExistence type="predicted"/>
<protein>
    <recommendedName>
        <fullName evidence="10">Amino acid transporter</fullName>
    </recommendedName>
</protein>
<sequence>MVWGWVAAAGFLFTLALALAELASAAPTSGGIYYWAYAYSSDRYKCFLCWIVGYANTISNVASVASIEWGCAVQIMAAAQIGTGFETSNSHLFGVFVALLMIHGMMNTLTPKYIAKMQIYFTLLNVILCCVVIFVLPAVTPRELRNTAPFAFGEFQNFSGWENGFAFILSLLTPAWTSGSMEAAIHMSEEAINATTAIPFTIILSNLSVLILGWAINVALSFSMGNDIEAIINSPVGQPMATILLRSFGKKGTLVVWSFVVLAQFAIGAGQVTTCSRQVITLSFFAFARIVQPHVCTSRCLPLPGMAPFLFLCGCTKLTSEPGLRFGACGVVSFCQFC</sequence>
<evidence type="ECO:0000256" key="4">
    <source>
        <dbReference type="ARBA" id="ARBA00022989"/>
    </source>
</evidence>
<dbReference type="OrthoDB" id="4476201at2759"/>
<comment type="subcellular location">
    <subcellularLocation>
        <location evidence="1">Membrane</location>
        <topology evidence="1">Multi-pass membrane protein</topology>
    </subcellularLocation>
</comment>
<evidence type="ECO:0000256" key="7">
    <source>
        <dbReference type="SAM" id="SignalP"/>
    </source>
</evidence>
<dbReference type="GO" id="GO:0022857">
    <property type="term" value="F:transmembrane transporter activity"/>
    <property type="evidence" value="ECO:0007669"/>
    <property type="project" value="InterPro"/>
</dbReference>
<organism evidence="8 9">
    <name type="scientific">Marasmius oreades</name>
    <name type="common">fairy-ring Marasmius</name>
    <dbReference type="NCBI Taxonomy" id="181124"/>
    <lineage>
        <taxon>Eukaryota</taxon>
        <taxon>Fungi</taxon>
        <taxon>Dikarya</taxon>
        <taxon>Basidiomycota</taxon>
        <taxon>Agaricomycotina</taxon>
        <taxon>Agaricomycetes</taxon>
        <taxon>Agaricomycetidae</taxon>
        <taxon>Agaricales</taxon>
        <taxon>Marasmiineae</taxon>
        <taxon>Marasmiaceae</taxon>
        <taxon>Marasmius</taxon>
    </lineage>
</organism>